<dbReference type="RefSeq" id="WP_014442669.1">
    <property type="nucleotide sequence ID" value="NC_017093.1"/>
</dbReference>
<evidence type="ECO:0000313" key="11">
    <source>
        <dbReference type="Proteomes" id="UP000007882"/>
    </source>
</evidence>
<dbReference type="GO" id="GO:0031419">
    <property type="term" value="F:cobalamin binding"/>
    <property type="evidence" value="ECO:0007669"/>
    <property type="project" value="InterPro"/>
</dbReference>
<keyword evidence="7" id="KW-0411">Iron-sulfur</keyword>
<keyword evidence="3" id="KW-0808">Transferase</keyword>
<keyword evidence="4" id="KW-0949">S-adenosyl-L-methionine</keyword>
<dbReference type="Pfam" id="PF04055">
    <property type="entry name" value="Radical_SAM"/>
    <property type="match status" value="1"/>
</dbReference>
<keyword evidence="2" id="KW-0489">Methyltransferase</keyword>
<evidence type="ECO:0000256" key="6">
    <source>
        <dbReference type="ARBA" id="ARBA00023004"/>
    </source>
</evidence>
<organism evidence="10 11">
    <name type="scientific">Actinoplanes missouriensis (strain ATCC 14538 / DSM 43046 / CBS 188.64 / JCM 3121 / NBRC 102363 / NCIMB 12654 / NRRL B-3342 / UNCC 431)</name>
    <dbReference type="NCBI Taxonomy" id="512565"/>
    <lineage>
        <taxon>Bacteria</taxon>
        <taxon>Bacillati</taxon>
        <taxon>Actinomycetota</taxon>
        <taxon>Actinomycetes</taxon>
        <taxon>Micromonosporales</taxon>
        <taxon>Micromonosporaceae</taxon>
        <taxon>Actinoplanes</taxon>
    </lineage>
</organism>
<dbReference type="SFLD" id="SFLDG01123">
    <property type="entry name" value="methyltransferase_(Class_B)"/>
    <property type="match status" value="1"/>
</dbReference>
<protein>
    <submittedName>
        <fullName evidence="10">Uncharacterized protein</fullName>
    </submittedName>
</protein>
<dbReference type="GO" id="GO:0046872">
    <property type="term" value="F:metal ion binding"/>
    <property type="evidence" value="ECO:0007669"/>
    <property type="project" value="UniProtKB-KW"/>
</dbReference>
<dbReference type="SFLD" id="SFLDS00029">
    <property type="entry name" value="Radical_SAM"/>
    <property type="match status" value="1"/>
</dbReference>
<dbReference type="InterPro" id="IPR058240">
    <property type="entry name" value="rSAM_sf"/>
</dbReference>
<dbReference type="CDD" id="cd02068">
    <property type="entry name" value="radical_SAM_B12_BD"/>
    <property type="match status" value="1"/>
</dbReference>
<evidence type="ECO:0000256" key="1">
    <source>
        <dbReference type="ARBA" id="ARBA00001966"/>
    </source>
</evidence>
<gene>
    <name evidence="10" type="ordered locus">AMIS_25540</name>
</gene>
<dbReference type="SFLD" id="SFLDG01082">
    <property type="entry name" value="B12-binding_domain_containing"/>
    <property type="match status" value="1"/>
</dbReference>
<evidence type="ECO:0000259" key="8">
    <source>
        <dbReference type="PROSITE" id="PS51332"/>
    </source>
</evidence>
<proteinExistence type="predicted"/>
<dbReference type="AlphaFoldDB" id="I0H437"/>
<evidence type="ECO:0000313" key="10">
    <source>
        <dbReference type="EMBL" id="BAL87774.1"/>
    </source>
</evidence>
<evidence type="ECO:0000256" key="3">
    <source>
        <dbReference type="ARBA" id="ARBA00022679"/>
    </source>
</evidence>
<dbReference type="EMBL" id="AP012319">
    <property type="protein sequence ID" value="BAL87774.1"/>
    <property type="molecule type" value="Genomic_DNA"/>
</dbReference>
<dbReference type="PROSITE" id="PS51918">
    <property type="entry name" value="RADICAL_SAM"/>
    <property type="match status" value="1"/>
</dbReference>
<feature type="domain" description="Radical SAM core" evidence="9">
    <location>
        <begin position="223"/>
        <end position="442"/>
    </location>
</feature>
<comment type="cofactor">
    <cofactor evidence="1">
        <name>[4Fe-4S] cluster</name>
        <dbReference type="ChEBI" id="CHEBI:49883"/>
    </cofactor>
</comment>
<dbReference type="eggNOG" id="COG1032">
    <property type="taxonomic scope" value="Bacteria"/>
</dbReference>
<dbReference type="Gene3D" id="3.40.50.280">
    <property type="entry name" value="Cobalamin-binding domain"/>
    <property type="match status" value="1"/>
</dbReference>
<dbReference type="Proteomes" id="UP000007882">
    <property type="component" value="Chromosome"/>
</dbReference>
<dbReference type="KEGG" id="ams:AMIS_25540"/>
<keyword evidence="5" id="KW-0479">Metal-binding</keyword>
<dbReference type="InterPro" id="IPR034466">
    <property type="entry name" value="Methyltransferase_Class_B"/>
</dbReference>
<feature type="domain" description="B12-binding" evidence="8">
    <location>
        <begin position="8"/>
        <end position="174"/>
    </location>
</feature>
<accession>I0H437</accession>
<dbReference type="HOGENOM" id="CLU_021572_4_3_11"/>
<dbReference type="SMART" id="SM00729">
    <property type="entry name" value="Elp3"/>
    <property type="match status" value="1"/>
</dbReference>
<dbReference type="InterPro" id="IPR006638">
    <property type="entry name" value="Elp3/MiaA/NifB-like_rSAM"/>
</dbReference>
<dbReference type="OrthoDB" id="5298546at2"/>
<dbReference type="STRING" id="512565.AMIS_25540"/>
<dbReference type="GO" id="GO:0005829">
    <property type="term" value="C:cytosol"/>
    <property type="evidence" value="ECO:0007669"/>
    <property type="project" value="TreeGrafter"/>
</dbReference>
<dbReference type="PROSITE" id="PS51332">
    <property type="entry name" value="B12_BINDING"/>
    <property type="match status" value="1"/>
</dbReference>
<evidence type="ECO:0000256" key="5">
    <source>
        <dbReference type="ARBA" id="ARBA00022723"/>
    </source>
</evidence>
<evidence type="ECO:0000256" key="7">
    <source>
        <dbReference type="ARBA" id="ARBA00023014"/>
    </source>
</evidence>
<dbReference type="GO" id="GO:0003824">
    <property type="term" value="F:catalytic activity"/>
    <property type="evidence" value="ECO:0007669"/>
    <property type="project" value="InterPro"/>
</dbReference>
<evidence type="ECO:0000256" key="2">
    <source>
        <dbReference type="ARBA" id="ARBA00022603"/>
    </source>
</evidence>
<dbReference type="InterPro" id="IPR007197">
    <property type="entry name" value="rSAM"/>
</dbReference>
<dbReference type="PANTHER" id="PTHR43409">
    <property type="entry name" value="ANAEROBIC MAGNESIUM-PROTOPORPHYRIN IX MONOMETHYL ESTER CYCLASE-RELATED"/>
    <property type="match status" value="1"/>
</dbReference>
<evidence type="ECO:0000259" key="9">
    <source>
        <dbReference type="PROSITE" id="PS51918"/>
    </source>
</evidence>
<dbReference type="InterPro" id="IPR051198">
    <property type="entry name" value="BchE-like"/>
</dbReference>
<dbReference type="GO" id="GO:0051539">
    <property type="term" value="F:4 iron, 4 sulfur cluster binding"/>
    <property type="evidence" value="ECO:0007669"/>
    <property type="project" value="UniProtKB-KW"/>
</dbReference>
<keyword evidence="11" id="KW-1185">Reference proteome</keyword>
<dbReference type="InterPro" id="IPR023404">
    <property type="entry name" value="rSAM_horseshoe"/>
</dbReference>
<dbReference type="InterPro" id="IPR006158">
    <property type="entry name" value="Cobalamin-bd"/>
</dbReference>
<keyword evidence="6" id="KW-0408">Iron</keyword>
<dbReference type="CDD" id="cd01335">
    <property type="entry name" value="Radical_SAM"/>
    <property type="match status" value="1"/>
</dbReference>
<dbReference type="SUPFAM" id="SSF52242">
    <property type="entry name" value="Cobalamin (vitamin B12)-binding domain"/>
    <property type="match status" value="1"/>
</dbReference>
<dbReference type="SUPFAM" id="SSF102114">
    <property type="entry name" value="Radical SAM enzymes"/>
    <property type="match status" value="1"/>
</dbReference>
<name>I0H437_ACTM4</name>
<dbReference type="Pfam" id="PF02310">
    <property type="entry name" value="B12-binding"/>
    <property type="match status" value="1"/>
</dbReference>
<evidence type="ECO:0000256" key="4">
    <source>
        <dbReference type="ARBA" id="ARBA00022691"/>
    </source>
</evidence>
<dbReference type="Gene3D" id="3.80.30.20">
    <property type="entry name" value="tm_1862 like domain"/>
    <property type="match status" value="1"/>
</dbReference>
<reference evidence="10 11" key="1">
    <citation type="submission" date="2012-02" db="EMBL/GenBank/DDBJ databases">
        <title>Complete genome sequence of Actinoplanes missouriensis 431 (= NBRC 102363).</title>
        <authorList>
            <person name="Ohnishi Y."/>
            <person name="Ishikawa J."/>
            <person name="Sekine M."/>
            <person name="Hosoyama A."/>
            <person name="Harada T."/>
            <person name="Narita H."/>
            <person name="Hata T."/>
            <person name="Konno Y."/>
            <person name="Tutikane K."/>
            <person name="Fujita N."/>
            <person name="Horinouchi S."/>
            <person name="Hayakawa M."/>
        </authorList>
    </citation>
    <scope>NUCLEOTIDE SEQUENCE [LARGE SCALE GENOMIC DNA]</scope>
    <source>
        <strain evidence="11">ATCC 14538 / DSM 43046 / CBS 188.64 / JCM 3121 / NBRC 102363 / NCIMB 12654 / NRRL B-3342 / UNCC 431</strain>
    </source>
</reference>
<sequence>MTKVLLVKPPVRAFMVKIGRHLPIGLMYLAAALKKEGHEVSLFDSLAYLDDNHVVADEDLTVADRVKLDAHPYWKHLVHWGASWERIAAAIAAAQPDVVGVSCMFTPYYEPAYQTCGMARRLVPDATVVLGGQHPTAMPEHCLTHSAADLVVLGEAERTFPRLLLALAGGEQPAGLDGVGFRCGDGYCDCPAGEHRRHITPNRSWIQDLDGLPWPAFDQVDFADYAGNGTLITSRGCPFSCSFCTVHATVGKAFRARSVQSVVEEIRHAVAAYGVRGFHIEDDNFTFDMDRVLSLCHALIAEKMDVELFLPNGITVIGMTREIAAVMAEAGFKRLFFGLETTSGFRLRQIKKGFTSADKVQAGASWFRSEGVTASASLIVGLPGQEMAEMAYDSATMLERGVPFMTNPFYPIPGSQDFRICREKGLLTDDTEPALFDMFNFSLGSDLLNAQELYWAWIATQAMSVWPDFVRAGHEARRAGHTLDTMRSMRDLVRHSREIPHDTQLKQAVSPVSVDGTIIETDRDGCFCSSQVLRERDIGGGPRDACAFTRDVLAWGVSLHTGRPHAGIQVSASVFGQEDPCRFEITETSCDMRTRVLRTFDDALAEALG</sequence>
<dbReference type="InterPro" id="IPR036724">
    <property type="entry name" value="Cobalamin-bd_sf"/>
</dbReference>
<dbReference type="PANTHER" id="PTHR43409:SF7">
    <property type="entry name" value="BLL1977 PROTEIN"/>
    <property type="match status" value="1"/>
</dbReference>
<dbReference type="PATRIC" id="fig|512565.3.peg.2552"/>